<name>A0A1M6RBB2_9AQUI</name>
<dbReference type="RefSeq" id="WP_079653740.1">
    <property type="nucleotide sequence ID" value="NZ_LT670846.1"/>
</dbReference>
<dbReference type="GO" id="GO:0016020">
    <property type="term" value="C:membrane"/>
    <property type="evidence" value="ECO:0007669"/>
    <property type="project" value="InterPro"/>
</dbReference>
<accession>A0A1M6RBB2</accession>
<evidence type="ECO:0000313" key="3">
    <source>
        <dbReference type="EMBL" id="SHK29775.1"/>
    </source>
</evidence>
<dbReference type="OrthoDB" id="13006at2"/>
<dbReference type="Proteomes" id="UP000189810">
    <property type="component" value="Chromosome I"/>
</dbReference>
<sequence>MIGLLLAFISSFFWATNDYFTKRLINKGYDENLILWIRFPIATLILTPLGIYFWDFNLKLLTYTLLWLPSEVIASVLFVKAIKYAPLSVAMSFYSFMPFFSAFFSFLLLEERISLLGFWGICLLVLGSLLLTNFSPKEFVLNRGILYMLLSTLLFGFNVVIGKLSILETNAYFFSWYYTLLMSAATFLFVPKGSLKNPRIEPSFLPLGVFFALGDILYNYSLELIPTSYVASVERVSLLMVLIYSKFLLKEEAKNMIKGALLMFLGSVLIALDLGF</sequence>
<dbReference type="SUPFAM" id="SSF103481">
    <property type="entry name" value="Multidrug resistance efflux transporter EmrE"/>
    <property type="match status" value="1"/>
</dbReference>
<dbReference type="PANTHER" id="PTHR22911:SF137">
    <property type="entry name" value="SOLUTE CARRIER FAMILY 35 MEMBER G2-RELATED"/>
    <property type="match status" value="1"/>
</dbReference>
<dbReference type="AlphaFoldDB" id="A0A1M6RBB2"/>
<feature type="transmembrane region" description="Helical" evidence="1">
    <location>
        <begin position="146"/>
        <end position="166"/>
    </location>
</feature>
<evidence type="ECO:0000256" key="1">
    <source>
        <dbReference type="SAM" id="Phobius"/>
    </source>
</evidence>
<feature type="transmembrane region" description="Helical" evidence="1">
    <location>
        <begin position="33"/>
        <end position="54"/>
    </location>
</feature>
<organism evidence="3 4">
    <name type="scientific">Thermocrinis minervae</name>
    <dbReference type="NCBI Taxonomy" id="381751"/>
    <lineage>
        <taxon>Bacteria</taxon>
        <taxon>Pseudomonadati</taxon>
        <taxon>Aquificota</taxon>
        <taxon>Aquificia</taxon>
        <taxon>Aquificales</taxon>
        <taxon>Aquificaceae</taxon>
        <taxon>Thermocrinis</taxon>
    </lineage>
</organism>
<gene>
    <name evidence="3" type="ORF">SAMN05444391_0579</name>
</gene>
<keyword evidence="1" id="KW-0472">Membrane</keyword>
<keyword evidence="1" id="KW-1133">Transmembrane helix</keyword>
<dbReference type="EMBL" id="LT670846">
    <property type="protein sequence ID" value="SHK29775.1"/>
    <property type="molecule type" value="Genomic_DNA"/>
</dbReference>
<feature type="domain" description="EamA" evidence="2">
    <location>
        <begin position="143"/>
        <end position="271"/>
    </location>
</feature>
<keyword evidence="4" id="KW-1185">Reference proteome</keyword>
<reference evidence="3 4" key="1">
    <citation type="submission" date="2016-11" db="EMBL/GenBank/DDBJ databases">
        <authorList>
            <person name="Jaros S."/>
            <person name="Januszkiewicz K."/>
            <person name="Wedrychowicz H."/>
        </authorList>
    </citation>
    <scope>NUCLEOTIDE SEQUENCE [LARGE SCALE GENOMIC DNA]</scope>
    <source>
        <strain evidence="3 4">DSM 19557</strain>
    </source>
</reference>
<dbReference type="STRING" id="381751.SAMN05444391_0579"/>
<dbReference type="Gene3D" id="1.10.3730.20">
    <property type="match status" value="1"/>
</dbReference>
<evidence type="ECO:0000313" key="4">
    <source>
        <dbReference type="Proteomes" id="UP000189810"/>
    </source>
</evidence>
<feature type="transmembrane region" description="Helical" evidence="1">
    <location>
        <begin position="115"/>
        <end position="134"/>
    </location>
</feature>
<dbReference type="InterPro" id="IPR000620">
    <property type="entry name" value="EamA_dom"/>
</dbReference>
<feature type="transmembrane region" description="Helical" evidence="1">
    <location>
        <begin position="60"/>
        <end position="79"/>
    </location>
</feature>
<protein>
    <submittedName>
        <fullName evidence="3">Uncharacterized membrane protein</fullName>
    </submittedName>
</protein>
<evidence type="ECO:0000259" key="2">
    <source>
        <dbReference type="Pfam" id="PF00892"/>
    </source>
</evidence>
<feature type="transmembrane region" description="Helical" evidence="1">
    <location>
        <begin position="256"/>
        <end position="275"/>
    </location>
</feature>
<dbReference type="InterPro" id="IPR037185">
    <property type="entry name" value="EmrE-like"/>
</dbReference>
<dbReference type="Pfam" id="PF00892">
    <property type="entry name" value="EamA"/>
    <property type="match status" value="2"/>
</dbReference>
<dbReference type="PANTHER" id="PTHR22911">
    <property type="entry name" value="ACYL-MALONYL CONDENSING ENZYME-RELATED"/>
    <property type="match status" value="1"/>
</dbReference>
<proteinExistence type="predicted"/>
<feature type="transmembrane region" description="Helical" evidence="1">
    <location>
        <begin position="172"/>
        <end position="191"/>
    </location>
</feature>
<feature type="domain" description="EamA" evidence="2">
    <location>
        <begin position="1"/>
        <end position="132"/>
    </location>
</feature>
<keyword evidence="1" id="KW-0812">Transmembrane</keyword>
<feature type="transmembrane region" description="Helical" evidence="1">
    <location>
        <begin position="91"/>
        <end position="109"/>
    </location>
</feature>